<feature type="compositionally biased region" description="Low complexity" evidence="1">
    <location>
        <begin position="242"/>
        <end position="274"/>
    </location>
</feature>
<protein>
    <submittedName>
        <fullName evidence="2">Uncharacterized protein</fullName>
    </submittedName>
</protein>
<organism evidence="2 3">
    <name type="scientific">Panaeolus cyanescens</name>
    <dbReference type="NCBI Taxonomy" id="181874"/>
    <lineage>
        <taxon>Eukaryota</taxon>
        <taxon>Fungi</taxon>
        <taxon>Dikarya</taxon>
        <taxon>Basidiomycota</taxon>
        <taxon>Agaricomycotina</taxon>
        <taxon>Agaricomycetes</taxon>
        <taxon>Agaricomycetidae</taxon>
        <taxon>Agaricales</taxon>
        <taxon>Agaricineae</taxon>
        <taxon>Galeropsidaceae</taxon>
        <taxon>Panaeolus</taxon>
    </lineage>
</organism>
<accession>A0A409X9Z4</accession>
<dbReference type="InParanoid" id="A0A409X9Z4"/>
<feature type="compositionally biased region" description="Low complexity" evidence="1">
    <location>
        <begin position="141"/>
        <end position="171"/>
    </location>
</feature>
<name>A0A409X9Z4_9AGAR</name>
<evidence type="ECO:0000313" key="2">
    <source>
        <dbReference type="EMBL" id="PPQ87599.1"/>
    </source>
</evidence>
<reference evidence="2 3" key="1">
    <citation type="journal article" date="2018" name="Evol. Lett.">
        <title>Horizontal gene cluster transfer increased hallucinogenic mushroom diversity.</title>
        <authorList>
            <person name="Reynolds H.T."/>
            <person name="Vijayakumar V."/>
            <person name="Gluck-Thaler E."/>
            <person name="Korotkin H.B."/>
            <person name="Matheny P.B."/>
            <person name="Slot J.C."/>
        </authorList>
    </citation>
    <scope>NUCLEOTIDE SEQUENCE [LARGE SCALE GENOMIC DNA]</scope>
    <source>
        <strain evidence="2 3">2629</strain>
    </source>
</reference>
<feature type="non-terminal residue" evidence="2">
    <location>
        <position position="1"/>
    </location>
</feature>
<dbReference type="Proteomes" id="UP000284842">
    <property type="component" value="Unassembled WGS sequence"/>
</dbReference>
<keyword evidence="3" id="KW-1185">Reference proteome</keyword>
<feature type="region of interest" description="Disordered" evidence="1">
    <location>
        <begin position="231"/>
        <end position="274"/>
    </location>
</feature>
<comment type="caution">
    <text evidence="2">The sequence shown here is derived from an EMBL/GenBank/DDBJ whole genome shotgun (WGS) entry which is preliminary data.</text>
</comment>
<evidence type="ECO:0000256" key="1">
    <source>
        <dbReference type="SAM" id="MobiDB-lite"/>
    </source>
</evidence>
<dbReference type="EMBL" id="NHTK01004230">
    <property type="protein sequence ID" value="PPQ87599.1"/>
    <property type="molecule type" value="Genomic_DNA"/>
</dbReference>
<feature type="region of interest" description="Disordered" evidence="1">
    <location>
        <begin position="120"/>
        <end position="173"/>
    </location>
</feature>
<dbReference type="OrthoDB" id="265717at2759"/>
<feature type="non-terminal residue" evidence="2">
    <location>
        <position position="332"/>
    </location>
</feature>
<gene>
    <name evidence="2" type="ORF">CVT24_007785</name>
</gene>
<sequence>DEKNGEKERVDLRDAIWCPKRCGGVCWIPSEENPLTRCNKCRTAVKDTDAVLDALNVGQQALDKAEALQFSDPQKSIQLCTKLIPILVSAGFVPSAHPLLGLSRLESALLIREVGEAMASNDMSGGFGERGEDAMDVDDVAPSSTSASASATPTSPSTSTSPSTTPTSTPTQAQLNLQSKLDNAIRSATRTVSGLCEILSQGHPQRGIALAELGKLLCVDEVVDMERYRGGEGNKIGGGSGIPSPSTSSSSLNLSSFANLPPNPNPNAQYPPSGPARLSLALRTLLRARAELMIGFGRANEGGEVGEEVREAVVRVERELGMWREGVRRGVR</sequence>
<dbReference type="STRING" id="181874.A0A409X9Z4"/>
<evidence type="ECO:0000313" key="3">
    <source>
        <dbReference type="Proteomes" id="UP000284842"/>
    </source>
</evidence>
<proteinExistence type="predicted"/>
<dbReference type="AlphaFoldDB" id="A0A409X9Z4"/>